<feature type="transmembrane region" description="Helical" evidence="2">
    <location>
        <begin position="431"/>
        <end position="454"/>
    </location>
</feature>
<feature type="compositionally biased region" description="Gly residues" evidence="1">
    <location>
        <begin position="627"/>
        <end position="646"/>
    </location>
</feature>
<keyword evidence="3" id="KW-0732">Signal</keyword>
<feature type="signal peptide" evidence="3">
    <location>
        <begin position="1"/>
        <end position="36"/>
    </location>
</feature>
<feature type="domain" description="DUF2207" evidence="4">
    <location>
        <begin position="62"/>
        <end position="256"/>
    </location>
</feature>
<evidence type="ECO:0000313" key="6">
    <source>
        <dbReference type="EMBL" id="MBB4138433.1"/>
    </source>
</evidence>
<organism evidence="6 7">
    <name type="scientific">Microbacterium invictum</name>
    <dbReference type="NCBI Taxonomy" id="515415"/>
    <lineage>
        <taxon>Bacteria</taxon>
        <taxon>Bacillati</taxon>
        <taxon>Actinomycetota</taxon>
        <taxon>Actinomycetes</taxon>
        <taxon>Micrococcales</taxon>
        <taxon>Microbacteriaceae</taxon>
        <taxon>Microbacterium</taxon>
    </lineage>
</organism>
<evidence type="ECO:0000259" key="4">
    <source>
        <dbReference type="Pfam" id="PF09972"/>
    </source>
</evidence>
<dbReference type="Proteomes" id="UP000549113">
    <property type="component" value="Unassembled WGS sequence"/>
</dbReference>
<evidence type="ECO:0000256" key="3">
    <source>
        <dbReference type="SAM" id="SignalP"/>
    </source>
</evidence>
<name>A0AA40SLI1_9MICO</name>
<dbReference type="EMBL" id="JACIFH010000001">
    <property type="protein sequence ID" value="MBB4138433.1"/>
    <property type="molecule type" value="Genomic_DNA"/>
</dbReference>
<feature type="chain" id="PRO_5041201176" evidence="3">
    <location>
        <begin position="37"/>
        <end position="646"/>
    </location>
</feature>
<feature type="region of interest" description="Disordered" evidence="1">
    <location>
        <begin position="601"/>
        <end position="646"/>
    </location>
</feature>
<evidence type="ECO:0000256" key="1">
    <source>
        <dbReference type="SAM" id="MobiDB-lite"/>
    </source>
</evidence>
<proteinExistence type="predicted"/>
<comment type="caution">
    <text evidence="6">The sequence shown here is derived from an EMBL/GenBank/DDBJ whole genome shotgun (WGS) entry which is preliminary data.</text>
</comment>
<evidence type="ECO:0000256" key="2">
    <source>
        <dbReference type="SAM" id="Phobius"/>
    </source>
</evidence>
<reference evidence="6 7" key="1">
    <citation type="submission" date="2020-08" db="EMBL/GenBank/DDBJ databases">
        <title>Sequencing the genomes of 1000 actinobacteria strains.</title>
        <authorList>
            <person name="Klenk H.-P."/>
        </authorList>
    </citation>
    <scope>NUCLEOTIDE SEQUENCE [LARGE SCALE GENOMIC DNA]</scope>
    <source>
        <strain evidence="6 7">DSM 19600</strain>
    </source>
</reference>
<feature type="compositionally biased region" description="Low complexity" evidence="1">
    <location>
        <begin position="609"/>
        <end position="626"/>
    </location>
</feature>
<keyword evidence="7" id="KW-1185">Reference proteome</keyword>
<evidence type="ECO:0000313" key="7">
    <source>
        <dbReference type="Proteomes" id="UP000549113"/>
    </source>
</evidence>
<dbReference type="Pfam" id="PF09972">
    <property type="entry name" value="DUF2207"/>
    <property type="match status" value="1"/>
</dbReference>
<keyword evidence="2" id="KW-0812">Transmembrane</keyword>
<gene>
    <name evidence="6" type="ORF">BKA10_000227</name>
</gene>
<accession>A0AA40SLI1</accession>
<feature type="transmembrane region" description="Helical" evidence="2">
    <location>
        <begin position="274"/>
        <end position="297"/>
    </location>
</feature>
<keyword evidence="2" id="KW-0472">Membrane</keyword>
<dbReference type="Pfam" id="PF20990">
    <property type="entry name" value="DUF2207_C"/>
    <property type="match status" value="1"/>
</dbReference>
<dbReference type="RefSeq" id="WP_183498188.1">
    <property type="nucleotide sequence ID" value="NZ_BAABCO010000003.1"/>
</dbReference>
<dbReference type="InterPro" id="IPR018702">
    <property type="entry name" value="DUF2207"/>
</dbReference>
<protein>
    <submittedName>
        <fullName evidence="6">Membrane protein YgcG</fullName>
    </submittedName>
</protein>
<evidence type="ECO:0000259" key="5">
    <source>
        <dbReference type="Pfam" id="PF20990"/>
    </source>
</evidence>
<dbReference type="AlphaFoldDB" id="A0AA40SLI1"/>
<feature type="domain" description="Predicted membrane protein YciQ-like C-terminal" evidence="5">
    <location>
        <begin position="331"/>
        <end position="564"/>
    </location>
</feature>
<feature type="transmembrane region" description="Helical" evidence="2">
    <location>
        <begin position="460"/>
        <end position="482"/>
    </location>
</feature>
<sequence>MAGPALHSRAVRMPMALVTALLALLMVWMPVSTAHADVDDFTFDSFTGDYFLSRSADQQAQLYVVETLVAAFPDVDQNKGLVRALPKVQSGIDLGTEVISVTGADDAAVPWWTEEDEEWVYVLTGDDSYVHGPQEYTFRYTMSDVVVRYPDTGAEEFYWDTVGTDHPQPVDRADITVHMIGSVAAGLLDDSVSCYQGAEGSTDTCELTEPEIGAQWPPDAASWASWHGASASGAVSMSTQADGLGPNENVTVALGFTPGTFAAATLPPPAAYPWWEWIVPVLGLALAVLGLPLLLIVRWTLRRNPDRTPVIVQYTPADDESLTLSAGVLDVPARALAAHTVDLAVRDKIEIHGTGDRDDPEDFELVLTDPEGLDHDDRRIVQTLFGRKAGVGARVRLTAFTSSPPARAVTYVRRIDEFTLQRGYRAMRPGWVGGLRLGVMFGALLTALFTLGTIDELTVVPGWVVAVALVGCVLAFLGALVIRMPKTVLTVAGGMHAHELEGITQYLALAEEDRLKAAQSPQTADLVSSGRRAFGDNRLGPVVNVYERLLPYAVLFGMEDEWAKVIRAELPAEHLASRAVLFDAITSRSLARASSSVGRLAATPVSPKGGSRSSWSSSSSGWSSSGGSFGGGFSGGGGGGGGIGGR</sequence>
<dbReference type="InterPro" id="IPR048389">
    <property type="entry name" value="YciQ-like_C"/>
</dbReference>
<keyword evidence="2" id="KW-1133">Transmembrane helix</keyword>